<dbReference type="Proteomes" id="UP000298030">
    <property type="component" value="Unassembled WGS sequence"/>
</dbReference>
<gene>
    <name evidence="2" type="ORF">FA13DRAFT_1711832</name>
</gene>
<protein>
    <submittedName>
        <fullName evidence="2">Uncharacterized protein</fullName>
    </submittedName>
</protein>
<dbReference type="AlphaFoldDB" id="A0A4Y7T3N6"/>
<organism evidence="2 3">
    <name type="scientific">Coprinellus micaceus</name>
    <name type="common">Glistening ink-cap mushroom</name>
    <name type="synonym">Coprinus micaceus</name>
    <dbReference type="NCBI Taxonomy" id="71717"/>
    <lineage>
        <taxon>Eukaryota</taxon>
        <taxon>Fungi</taxon>
        <taxon>Dikarya</taxon>
        <taxon>Basidiomycota</taxon>
        <taxon>Agaricomycotina</taxon>
        <taxon>Agaricomycetes</taxon>
        <taxon>Agaricomycetidae</taxon>
        <taxon>Agaricales</taxon>
        <taxon>Agaricineae</taxon>
        <taxon>Psathyrellaceae</taxon>
        <taxon>Coprinellus</taxon>
    </lineage>
</organism>
<evidence type="ECO:0000256" key="1">
    <source>
        <dbReference type="SAM" id="MobiDB-lite"/>
    </source>
</evidence>
<evidence type="ECO:0000313" key="3">
    <source>
        <dbReference type="Proteomes" id="UP000298030"/>
    </source>
</evidence>
<accession>A0A4Y7T3N6</accession>
<reference evidence="2 3" key="1">
    <citation type="journal article" date="2019" name="Nat. Ecol. Evol.">
        <title>Megaphylogeny resolves global patterns of mushroom evolution.</title>
        <authorList>
            <person name="Varga T."/>
            <person name="Krizsan K."/>
            <person name="Foldi C."/>
            <person name="Dima B."/>
            <person name="Sanchez-Garcia M."/>
            <person name="Sanchez-Ramirez S."/>
            <person name="Szollosi G.J."/>
            <person name="Szarkandi J.G."/>
            <person name="Papp V."/>
            <person name="Albert L."/>
            <person name="Andreopoulos W."/>
            <person name="Angelini C."/>
            <person name="Antonin V."/>
            <person name="Barry K.W."/>
            <person name="Bougher N.L."/>
            <person name="Buchanan P."/>
            <person name="Buyck B."/>
            <person name="Bense V."/>
            <person name="Catcheside P."/>
            <person name="Chovatia M."/>
            <person name="Cooper J."/>
            <person name="Damon W."/>
            <person name="Desjardin D."/>
            <person name="Finy P."/>
            <person name="Geml J."/>
            <person name="Haridas S."/>
            <person name="Hughes K."/>
            <person name="Justo A."/>
            <person name="Karasinski D."/>
            <person name="Kautmanova I."/>
            <person name="Kiss B."/>
            <person name="Kocsube S."/>
            <person name="Kotiranta H."/>
            <person name="LaButti K.M."/>
            <person name="Lechner B.E."/>
            <person name="Liimatainen K."/>
            <person name="Lipzen A."/>
            <person name="Lukacs Z."/>
            <person name="Mihaltcheva S."/>
            <person name="Morgado L.N."/>
            <person name="Niskanen T."/>
            <person name="Noordeloos M.E."/>
            <person name="Ohm R.A."/>
            <person name="Ortiz-Santana B."/>
            <person name="Ovrebo C."/>
            <person name="Racz N."/>
            <person name="Riley R."/>
            <person name="Savchenko A."/>
            <person name="Shiryaev A."/>
            <person name="Soop K."/>
            <person name="Spirin V."/>
            <person name="Szebenyi C."/>
            <person name="Tomsovsky M."/>
            <person name="Tulloss R.E."/>
            <person name="Uehling J."/>
            <person name="Grigoriev I.V."/>
            <person name="Vagvolgyi C."/>
            <person name="Papp T."/>
            <person name="Martin F.M."/>
            <person name="Miettinen O."/>
            <person name="Hibbett D.S."/>
            <person name="Nagy L.G."/>
        </authorList>
    </citation>
    <scope>NUCLEOTIDE SEQUENCE [LARGE SCALE GENOMIC DNA]</scope>
    <source>
        <strain evidence="2 3">FP101781</strain>
    </source>
</reference>
<proteinExistence type="predicted"/>
<evidence type="ECO:0000313" key="2">
    <source>
        <dbReference type="EMBL" id="TEB28548.1"/>
    </source>
</evidence>
<comment type="caution">
    <text evidence="2">The sequence shown here is derived from an EMBL/GenBank/DDBJ whole genome shotgun (WGS) entry which is preliminary data.</text>
</comment>
<feature type="region of interest" description="Disordered" evidence="1">
    <location>
        <begin position="1"/>
        <end position="91"/>
    </location>
</feature>
<keyword evidence="3" id="KW-1185">Reference proteome</keyword>
<feature type="compositionally biased region" description="Basic and acidic residues" evidence="1">
    <location>
        <begin position="59"/>
        <end position="74"/>
    </location>
</feature>
<dbReference type="EMBL" id="QPFP01000032">
    <property type="protein sequence ID" value="TEB28548.1"/>
    <property type="molecule type" value="Genomic_DNA"/>
</dbReference>
<sequence>MPVEGPAPVSASTRAKAKNHATTRSRPDTPSPLSQVSFPDCNLEGTGVGSDQNTPQDSRVVEQEAGLTKDKTPEARFSGGHRAQTTFSDHKAAHEERTIKRLLNADTREFYDTVCNKARVAVYPTDLRHCVVKWTHTVEEFELLSRDIHVIQKTGTQSITLMESCQPEFSMTNAERDAYCRQLASGLHGSISTHHIHRRIPEQDAALEASAPPALDNDRHNPIIKEEPLSCSEGLDGSYACVEGFRVVDAISMPAPEDDPHPASSYRQLSDDHKPVPITDMVLSIASAVLGGLLLSLVPLKLGLAGWLGFLVARRVFQGVVQGVSLIVGRSTRALVHTSQVALRVAISWLSYLHNCPLEALGLLRLVCHGVEGCSFVGTSGKS</sequence>
<name>A0A4Y7T3N6_COPMI</name>